<dbReference type="RefSeq" id="WP_138615798.1">
    <property type="nucleotide sequence ID" value="NZ_VCAO01000001.1"/>
</dbReference>
<keyword evidence="2" id="KW-1185">Reference proteome</keyword>
<evidence type="ECO:0000313" key="1">
    <source>
        <dbReference type="EMBL" id="TMM50202.1"/>
    </source>
</evidence>
<protein>
    <submittedName>
        <fullName evidence="1">Uncharacterized protein</fullName>
    </submittedName>
</protein>
<sequence>MPNPPFLPLLLPTILLMAAACSPVDQSKAEQVTEQPPAQALAEGRAEDCLLMVWSDQTERDVEFDRAHDQVEGGAISCATGTSPSQFAAAITSLREAAQRGDKARILQEMGIPLLYIDGNGDRRELEDPETVEAIFDEIFDPAMIEVLSRLDLADMTVNEQGGFFALGTVWLVVDEHGGRPRLVTVNRQALGDAAKAARRQAERNRGEVIPFDKQ</sequence>
<accession>A0A5S3P9K5</accession>
<dbReference type="EMBL" id="VCAO01000001">
    <property type="protein sequence ID" value="TMM50202.1"/>
    <property type="molecule type" value="Genomic_DNA"/>
</dbReference>
<evidence type="ECO:0000313" key="2">
    <source>
        <dbReference type="Proteomes" id="UP000309668"/>
    </source>
</evidence>
<dbReference type="AlphaFoldDB" id="A0A5S3P9K5"/>
<organism evidence="1 2">
    <name type="scientific">Qipengyuania marisflavi</name>
    <dbReference type="NCBI Taxonomy" id="2486356"/>
    <lineage>
        <taxon>Bacteria</taxon>
        <taxon>Pseudomonadati</taxon>
        <taxon>Pseudomonadota</taxon>
        <taxon>Alphaproteobacteria</taxon>
        <taxon>Sphingomonadales</taxon>
        <taxon>Erythrobacteraceae</taxon>
        <taxon>Qipengyuania</taxon>
    </lineage>
</organism>
<dbReference type="Proteomes" id="UP000309668">
    <property type="component" value="Unassembled WGS sequence"/>
</dbReference>
<comment type="caution">
    <text evidence="1">The sequence shown here is derived from an EMBL/GenBank/DDBJ whole genome shotgun (WGS) entry which is preliminary data.</text>
</comment>
<name>A0A5S3P9K5_9SPHN</name>
<proteinExistence type="predicted"/>
<reference evidence="1 2" key="1">
    <citation type="submission" date="2019-05" db="EMBL/GenBank/DDBJ databases">
        <title>Erythrobacter marisflavi sp. nov., isolated from isolated from water of an estuary environment.</title>
        <authorList>
            <person name="Yoon J.-H."/>
        </authorList>
    </citation>
    <scope>NUCLEOTIDE SEQUENCE [LARGE SCALE GENOMIC DNA]</scope>
    <source>
        <strain evidence="1 2">KEM-5</strain>
    </source>
</reference>
<gene>
    <name evidence="1" type="ORF">FEV51_03170</name>
</gene>
<dbReference type="OrthoDB" id="7408950at2"/>